<feature type="region of interest" description="Disordered" evidence="1">
    <location>
        <begin position="177"/>
        <end position="219"/>
    </location>
</feature>
<feature type="compositionally biased region" description="Polar residues" evidence="1">
    <location>
        <begin position="985"/>
        <end position="1000"/>
    </location>
</feature>
<feature type="region of interest" description="Disordered" evidence="1">
    <location>
        <begin position="384"/>
        <end position="403"/>
    </location>
</feature>
<organism evidence="3 4">
    <name type="scientific">Morchella conica CCBAS932</name>
    <dbReference type="NCBI Taxonomy" id="1392247"/>
    <lineage>
        <taxon>Eukaryota</taxon>
        <taxon>Fungi</taxon>
        <taxon>Dikarya</taxon>
        <taxon>Ascomycota</taxon>
        <taxon>Pezizomycotina</taxon>
        <taxon>Pezizomycetes</taxon>
        <taxon>Pezizales</taxon>
        <taxon>Morchellaceae</taxon>
        <taxon>Morchella</taxon>
    </lineage>
</organism>
<dbReference type="InterPro" id="IPR058317">
    <property type="entry name" value="DUF8004"/>
</dbReference>
<feature type="region of interest" description="Disordered" evidence="1">
    <location>
        <begin position="320"/>
        <end position="356"/>
    </location>
</feature>
<protein>
    <recommendedName>
        <fullName evidence="2">DUF8004 domain-containing protein</fullName>
    </recommendedName>
</protein>
<feature type="compositionally biased region" description="Basic residues" evidence="1">
    <location>
        <begin position="207"/>
        <end position="219"/>
    </location>
</feature>
<gene>
    <name evidence="3" type="ORF">P167DRAFT_549012</name>
</gene>
<sequence>MAKTSRRRASSIFDSTSMKRFTGFFGGSPASEEVVQEKVQENVPQTITPPPLPPLNTNIRQQKQRSDSLQTPITALNGTPTSGTAPPKATRTFSMPLPSSPKVQDSPSIHPKRVESLSLAPTPAHPPVASGSLSPYLHPSSSPVGSSRTSRNFSGASAMSGMSGMSGISVVSAASYTSYGSSRPTSSSQAQIPMPPSPTTADIPRQLKGKKGRRGIFGKKRKDDVEIPAAWRLAHGSSENLEGYNFGPLTRGGQVPDLWDPTGDTLVFLAPRNAAKSVAPSFRINSGPLMFAALGQYIEDLQFSEGPEDSQDLFLEVPRGVPSAPFKQDNRPGSAPTSSRPGGDEDLSGQPGILNQLAQTGEGDSFMDQNVAYKVYYPPTDSEPKAALPMKGKKHKHSNSDPNNDSFQRLIDVRNLFAFLNYTFLVSTLHRETPFQIMEKIFKQLQGPHSPELHAEDLNLSRKINAAEGNFLYYVEELKIDDIRNDDDAIIEALIMGERWRCQRLYREGFIHASGRWEDIKGHTGLQYISQETKKRLDRASLNLHQIRLYNVTTGLTNFDYPSVWVGDDKYPELKPWKAGFEAMRKLTLSFYKNVYGSWPPKAGKHGKGGGYTETGGLNRLVLKRLYDDFCVLYDLLVDREWIHGERIRFEATYFSEGEEGKEQRTKEEGARNALRKIMAALDNSTVPVQPNIPFDQPRLLHITAAPATEKKKSKKPRSQKKLKSDELAVVLKNSYNEDTVERARQNEFASAYLKLEADFAKGKNLDDIIEARRGRWIFMYCVLQNLPMTVVDAVGCQYGDGVEYFLCENVKGSLPWERSNNRASRMSGIWGVSGPYGGLGPAGSSSNLNGDDEIDYTYRRSHCFDIAEDWRMVQRVPGADDEFDTDGESGGEGFIEYRPLDQPMPDSPKADSPSGLSPAPFRQSYPNSERSQSQSPEINPEGGYVPYHQQGAVQSRENILSETYQPTYRPLTYMPAAPSESERPQSYGSHKSQGSQDASTVKALPPLDFEGPAPGSRKNSTVVMLPMSPTHQDDSPGTSIESQMDRAFAGQN</sequence>
<evidence type="ECO:0000313" key="4">
    <source>
        <dbReference type="Proteomes" id="UP000277580"/>
    </source>
</evidence>
<feature type="compositionally biased region" description="Low complexity" evidence="1">
    <location>
        <begin position="130"/>
        <end position="152"/>
    </location>
</feature>
<accession>A0A3N4KD05</accession>
<dbReference type="PANTHER" id="PTHR39601">
    <property type="entry name" value="CHORIOGENIN HMINOR"/>
    <property type="match status" value="1"/>
</dbReference>
<feature type="region of interest" description="Disordered" evidence="1">
    <location>
        <begin position="972"/>
        <end position="1053"/>
    </location>
</feature>
<evidence type="ECO:0000256" key="1">
    <source>
        <dbReference type="SAM" id="MobiDB-lite"/>
    </source>
</evidence>
<feature type="compositionally biased region" description="Acidic residues" evidence="1">
    <location>
        <begin position="880"/>
        <end position="890"/>
    </location>
</feature>
<feature type="compositionally biased region" description="Polar residues" evidence="1">
    <location>
        <begin position="925"/>
        <end position="938"/>
    </location>
</feature>
<evidence type="ECO:0000313" key="3">
    <source>
        <dbReference type="EMBL" id="RPB08386.1"/>
    </source>
</evidence>
<evidence type="ECO:0000259" key="2">
    <source>
        <dbReference type="Pfam" id="PF26013"/>
    </source>
</evidence>
<reference evidence="3 4" key="1">
    <citation type="journal article" date="2018" name="Nat. Ecol. Evol.">
        <title>Pezizomycetes genomes reveal the molecular basis of ectomycorrhizal truffle lifestyle.</title>
        <authorList>
            <person name="Murat C."/>
            <person name="Payen T."/>
            <person name="Noel B."/>
            <person name="Kuo A."/>
            <person name="Morin E."/>
            <person name="Chen J."/>
            <person name="Kohler A."/>
            <person name="Krizsan K."/>
            <person name="Balestrini R."/>
            <person name="Da Silva C."/>
            <person name="Montanini B."/>
            <person name="Hainaut M."/>
            <person name="Levati E."/>
            <person name="Barry K.W."/>
            <person name="Belfiori B."/>
            <person name="Cichocki N."/>
            <person name="Clum A."/>
            <person name="Dockter R.B."/>
            <person name="Fauchery L."/>
            <person name="Guy J."/>
            <person name="Iotti M."/>
            <person name="Le Tacon F."/>
            <person name="Lindquist E.A."/>
            <person name="Lipzen A."/>
            <person name="Malagnac F."/>
            <person name="Mello A."/>
            <person name="Molinier V."/>
            <person name="Miyauchi S."/>
            <person name="Poulain J."/>
            <person name="Riccioni C."/>
            <person name="Rubini A."/>
            <person name="Sitrit Y."/>
            <person name="Splivallo R."/>
            <person name="Traeger S."/>
            <person name="Wang M."/>
            <person name="Zifcakova L."/>
            <person name="Wipf D."/>
            <person name="Zambonelli A."/>
            <person name="Paolocci F."/>
            <person name="Nowrousian M."/>
            <person name="Ottonello S."/>
            <person name="Baldrian P."/>
            <person name="Spatafora J.W."/>
            <person name="Henrissat B."/>
            <person name="Nagy L.G."/>
            <person name="Aury J.M."/>
            <person name="Wincker P."/>
            <person name="Grigoriev I.V."/>
            <person name="Bonfante P."/>
            <person name="Martin F.M."/>
        </authorList>
    </citation>
    <scope>NUCLEOTIDE SEQUENCE [LARGE SCALE GENOMIC DNA]</scope>
    <source>
        <strain evidence="3 4">CCBAS932</strain>
    </source>
</reference>
<dbReference type="Pfam" id="PF26013">
    <property type="entry name" value="DUF8004"/>
    <property type="match status" value="1"/>
</dbReference>
<dbReference type="STRING" id="1392247.A0A3N4KD05"/>
<dbReference type="InParanoid" id="A0A3N4KD05"/>
<feature type="compositionally biased region" description="Polar residues" evidence="1">
    <location>
        <begin position="67"/>
        <end position="84"/>
    </location>
</feature>
<name>A0A3N4KD05_9PEZI</name>
<dbReference type="Proteomes" id="UP000277580">
    <property type="component" value="Unassembled WGS sequence"/>
</dbReference>
<feature type="domain" description="DUF8004" evidence="2">
    <location>
        <begin position="470"/>
        <end position="560"/>
    </location>
</feature>
<dbReference type="EMBL" id="ML119164">
    <property type="protein sequence ID" value="RPB08386.1"/>
    <property type="molecule type" value="Genomic_DNA"/>
</dbReference>
<feature type="region of interest" description="Disordered" evidence="1">
    <location>
        <begin position="880"/>
        <end position="947"/>
    </location>
</feature>
<dbReference type="AlphaFoldDB" id="A0A3N4KD05"/>
<dbReference type="PANTHER" id="PTHR39601:SF1">
    <property type="entry name" value="CHORIOGENIN HMINOR"/>
    <property type="match status" value="1"/>
</dbReference>
<feature type="compositionally biased region" description="Low complexity" evidence="1">
    <location>
        <begin position="177"/>
        <end position="188"/>
    </location>
</feature>
<keyword evidence="4" id="KW-1185">Reference proteome</keyword>
<feature type="region of interest" description="Disordered" evidence="1">
    <location>
        <begin position="43"/>
        <end position="152"/>
    </location>
</feature>
<proteinExistence type="predicted"/>
<dbReference type="OrthoDB" id="5300331at2759"/>